<dbReference type="GO" id="GO:0005634">
    <property type="term" value="C:nucleus"/>
    <property type="evidence" value="ECO:0007669"/>
    <property type="project" value="TreeGrafter"/>
</dbReference>
<keyword evidence="3" id="KW-0677">Repeat</keyword>
<evidence type="ECO:0000256" key="3">
    <source>
        <dbReference type="ARBA" id="ARBA00022737"/>
    </source>
</evidence>
<dbReference type="SMART" id="SM00368">
    <property type="entry name" value="LRR_RI"/>
    <property type="match status" value="3"/>
</dbReference>
<reference evidence="5 6" key="1">
    <citation type="journal article" date="2023" name="Arcadia Sci">
        <title>De novo assembly of a long-read Amblyomma americanum tick genome.</title>
        <authorList>
            <person name="Chou S."/>
            <person name="Poskanzer K.E."/>
            <person name="Rollins M."/>
            <person name="Thuy-Boun P.S."/>
        </authorList>
    </citation>
    <scope>NUCLEOTIDE SEQUENCE [LARGE SCALE GENOMIC DNA]</scope>
    <source>
        <strain evidence="5">F_SG_1</strain>
        <tissue evidence="5">Salivary glands</tissue>
    </source>
</reference>
<dbReference type="SUPFAM" id="SSF52047">
    <property type="entry name" value="RNI-like"/>
    <property type="match status" value="1"/>
</dbReference>
<feature type="region of interest" description="Disordered" evidence="4">
    <location>
        <begin position="622"/>
        <end position="686"/>
    </location>
</feature>
<dbReference type="GO" id="GO:0031267">
    <property type="term" value="F:small GTPase binding"/>
    <property type="evidence" value="ECO:0007669"/>
    <property type="project" value="TreeGrafter"/>
</dbReference>
<evidence type="ECO:0000313" key="6">
    <source>
        <dbReference type="Proteomes" id="UP001321473"/>
    </source>
</evidence>
<feature type="compositionally biased region" description="Basic and acidic residues" evidence="4">
    <location>
        <begin position="526"/>
        <end position="566"/>
    </location>
</feature>
<dbReference type="InterPro" id="IPR032675">
    <property type="entry name" value="LRR_dom_sf"/>
</dbReference>
<evidence type="ECO:0000256" key="4">
    <source>
        <dbReference type="SAM" id="MobiDB-lite"/>
    </source>
</evidence>
<keyword evidence="1" id="KW-0343">GTPase activation</keyword>
<accession>A0AAQ4FKB1</accession>
<feature type="compositionally biased region" description="Basic and acidic residues" evidence="4">
    <location>
        <begin position="654"/>
        <end position="667"/>
    </location>
</feature>
<dbReference type="GO" id="GO:0048471">
    <property type="term" value="C:perinuclear region of cytoplasm"/>
    <property type="evidence" value="ECO:0007669"/>
    <property type="project" value="TreeGrafter"/>
</dbReference>
<dbReference type="GO" id="GO:0005096">
    <property type="term" value="F:GTPase activator activity"/>
    <property type="evidence" value="ECO:0007669"/>
    <property type="project" value="UniProtKB-KW"/>
</dbReference>
<sequence length="703" mass="78305">MESNPFETIERDLPHLDSARIRAKIRWLIDKFKAIGAHLLTPCTHDQQASPRPCWIAWHLPEINEFLWKIRMEITEHTPGAFTLSGFRGWYEARDPDNVLLEGVMLSYLLLTRHTCVKRLQLETEPVLVFRFPHLLSKALERNEGLVEARIGYDYKYALCELDPPAGVPAVVSTAVANLSARLESLDLTNPDLDEEAMTSIIGAMRGQKLRHLGFHNSVSRRFMRVLFRALRAPSNLTSLKFDGDSKFSRDCAVHLASALTHNKTLRKLSIDGSGQDVAAIVIGALKDNDSLEELSLHDSFTASSSSFQDGVQALHTNKRLRYLKLSHVSLWDCDAAAIADVLTKNSTIEELCLPTNQISTDGAGALAKALLRNSSLRRLDLSGNRLFWECVSLFLEALSRNTTPECVRLGEVSIPEDWTPPSPLTAHLCARLHVMWNTIGIEQWAAGIREGIQPFPALWVSWMSDVASSRLVQFFNAMAFATITELTVNFMRDNIRLVCTEAVSSLLQTTKTLKKLVVNGISCKEDRGDQGSQDRDRSGQDSHEHRLDAAKSDDDRASSSHDQDRRRRRRRGSSAAAAGNPWPPWQDDERWRVALCRYALVSQLGGLSLLLLAAVALRITGTGSDGEGLPKEEQTLDYDAPEDSRPQWCSMGRSDREDALLEHESTTEETAADSEPSVSTDEETELQEVVSLIGAASNSDDE</sequence>
<dbReference type="PANTHER" id="PTHR24113:SF12">
    <property type="entry name" value="RAN GTPASE-ACTIVATING PROTEIN 1"/>
    <property type="match status" value="1"/>
</dbReference>
<dbReference type="GO" id="GO:0005829">
    <property type="term" value="C:cytosol"/>
    <property type="evidence" value="ECO:0007669"/>
    <property type="project" value="TreeGrafter"/>
</dbReference>
<comment type="caution">
    <text evidence="5">The sequence shown here is derived from an EMBL/GenBank/DDBJ whole genome shotgun (WGS) entry which is preliminary data.</text>
</comment>
<organism evidence="5 6">
    <name type="scientific">Amblyomma americanum</name>
    <name type="common">Lone star tick</name>
    <dbReference type="NCBI Taxonomy" id="6943"/>
    <lineage>
        <taxon>Eukaryota</taxon>
        <taxon>Metazoa</taxon>
        <taxon>Ecdysozoa</taxon>
        <taxon>Arthropoda</taxon>
        <taxon>Chelicerata</taxon>
        <taxon>Arachnida</taxon>
        <taxon>Acari</taxon>
        <taxon>Parasitiformes</taxon>
        <taxon>Ixodida</taxon>
        <taxon>Ixodoidea</taxon>
        <taxon>Ixodidae</taxon>
        <taxon>Amblyomminae</taxon>
        <taxon>Amblyomma</taxon>
    </lineage>
</organism>
<dbReference type="AlphaFoldDB" id="A0AAQ4FKB1"/>
<keyword evidence="6" id="KW-1185">Reference proteome</keyword>
<feature type="region of interest" description="Disordered" evidence="4">
    <location>
        <begin position="526"/>
        <end position="585"/>
    </location>
</feature>
<protein>
    <recommendedName>
        <fullName evidence="7">Ran gtpase-activating protein</fullName>
    </recommendedName>
</protein>
<evidence type="ECO:0008006" key="7">
    <source>
        <dbReference type="Google" id="ProtNLM"/>
    </source>
</evidence>
<keyword evidence="2" id="KW-0433">Leucine-rich repeat</keyword>
<dbReference type="Gene3D" id="3.80.10.10">
    <property type="entry name" value="Ribonuclease Inhibitor"/>
    <property type="match status" value="2"/>
</dbReference>
<name>A0AAQ4FKB1_AMBAM</name>
<dbReference type="PANTHER" id="PTHR24113">
    <property type="entry name" value="RAN GTPASE-ACTIVATING PROTEIN 1"/>
    <property type="match status" value="1"/>
</dbReference>
<dbReference type="EMBL" id="JARKHS020002036">
    <property type="protein sequence ID" value="KAK8787183.1"/>
    <property type="molecule type" value="Genomic_DNA"/>
</dbReference>
<evidence type="ECO:0000256" key="2">
    <source>
        <dbReference type="ARBA" id="ARBA00022614"/>
    </source>
</evidence>
<gene>
    <name evidence="5" type="ORF">V5799_023042</name>
</gene>
<dbReference type="Proteomes" id="UP001321473">
    <property type="component" value="Unassembled WGS sequence"/>
</dbReference>
<dbReference type="GO" id="GO:0006913">
    <property type="term" value="P:nucleocytoplasmic transport"/>
    <property type="evidence" value="ECO:0007669"/>
    <property type="project" value="TreeGrafter"/>
</dbReference>
<evidence type="ECO:0000256" key="1">
    <source>
        <dbReference type="ARBA" id="ARBA00022468"/>
    </source>
</evidence>
<evidence type="ECO:0000313" key="5">
    <source>
        <dbReference type="EMBL" id="KAK8787183.1"/>
    </source>
</evidence>
<proteinExistence type="predicted"/>
<dbReference type="InterPro" id="IPR027038">
    <property type="entry name" value="RanGap"/>
</dbReference>